<accession>A0ABQ2N9G0</accession>
<keyword evidence="3" id="KW-0472">Membrane</keyword>
<evidence type="ECO:0000256" key="2">
    <source>
        <dbReference type="ARBA" id="ARBA00023163"/>
    </source>
</evidence>
<feature type="transmembrane region" description="Helical" evidence="3">
    <location>
        <begin position="80"/>
        <end position="103"/>
    </location>
</feature>
<keyword evidence="3" id="KW-1133">Transmembrane helix</keyword>
<feature type="domain" description="Putative zinc-finger" evidence="4">
    <location>
        <begin position="12"/>
        <end position="37"/>
    </location>
</feature>
<keyword evidence="2" id="KW-0804">Transcription</keyword>
<proteinExistence type="predicted"/>
<dbReference type="Gene3D" id="1.10.10.1320">
    <property type="entry name" value="Anti-sigma factor, zinc-finger domain"/>
    <property type="match status" value="1"/>
</dbReference>
<evidence type="ECO:0000313" key="6">
    <source>
        <dbReference type="Proteomes" id="UP000655410"/>
    </source>
</evidence>
<dbReference type="RefSeq" id="WP_188783782.1">
    <property type="nucleotide sequence ID" value="NZ_BMNI01000004.1"/>
</dbReference>
<dbReference type="InterPro" id="IPR027383">
    <property type="entry name" value="Znf_put"/>
</dbReference>
<name>A0ABQ2N9G0_9ACTN</name>
<dbReference type="EMBL" id="BMNI01000004">
    <property type="protein sequence ID" value="GGO89482.1"/>
    <property type="molecule type" value="Genomic_DNA"/>
</dbReference>
<reference evidence="6" key="1">
    <citation type="journal article" date="2019" name="Int. J. Syst. Evol. Microbiol.">
        <title>The Global Catalogue of Microorganisms (GCM) 10K type strain sequencing project: providing services to taxonomists for standard genome sequencing and annotation.</title>
        <authorList>
            <consortium name="The Broad Institute Genomics Platform"/>
            <consortium name="The Broad Institute Genome Sequencing Center for Infectious Disease"/>
            <person name="Wu L."/>
            <person name="Ma J."/>
        </authorList>
    </citation>
    <scope>NUCLEOTIDE SEQUENCE [LARGE SCALE GENOMIC DNA]</scope>
    <source>
        <strain evidence="6">CGMCC 4.7371</strain>
    </source>
</reference>
<evidence type="ECO:0000313" key="5">
    <source>
        <dbReference type="EMBL" id="GGO89482.1"/>
    </source>
</evidence>
<evidence type="ECO:0000259" key="4">
    <source>
        <dbReference type="Pfam" id="PF13490"/>
    </source>
</evidence>
<gene>
    <name evidence="5" type="ORF">GCM10011584_18960</name>
</gene>
<organism evidence="5 6">
    <name type="scientific">Nocardioides phosphati</name>
    <dbReference type="NCBI Taxonomy" id="1867775"/>
    <lineage>
        <taxon>Bacteria</taxon>
        <taxon>Bacillati</taxon>
        <taxon>Actinomycetota</taxon>
        <taxon>Actinomycetes</taxon>
        <taxon>Propionibacteriales</taxon>
        <taxon>Nocardioidaceae</taxon>
        <taxon>Nocardioides</taxon>
    </lineage>
</organism>
<keyword evidence="6" id="KW-1185">Reference proteome</keyword>
<keyword evidence="1" id="KW-0805">Transcription regulation</keyword>
<evidence type="ECO:0000256" key="1">
    <source>
        <dbReference type="ARBA" id="ARBA00023015"/>
    </source>
</evidence>
<evidence type="ECO:0000256" key="3">
    <source>
        <dbReference type="SAM" id="Phobius"/>
    </source>
</evidence>
<sequence length="212" mass="21972">MSTDPWQHADAAYALGALEPAERAAYEEHLAGCTDCRARVAEAQATLGLLAGGEVDAPPLPDTLLPSLLREARRARRRRLVVTSALVGVAASLLTVLVTAAPLGDRPDRVPMAAVGQAPISAEAVVEPTPWGTRITLTCRYADSAAAPGYRYELRVRASDGTTATLGSWELDDGSVTFTGGTALPVARIAAVEVTDSAGTTVLTLPEAGARA</sequence>
<dbReference type="InterPro" id="IPR041916">
    <property type="entry name" value="Anti_sigma_zinc_sf"/>
</dbReference>
<dbReference type="Pfam" id="PF13490">
    <property type="entry name" value="zf-HC2"/>
    <property type="match status" value="1"/>
</dbReference>
<protein>
    <submittedName>
        <fullName evidence="5">Anti-sigma factor</fullName>
    </submittedName>
</protein>
<keyword evidence="3" id="KW-0812">Transmembrane</keyword>
<comment type="caution">
    <text evidence="5">The sequence shown here is derived from an EMBL/GenBank/DDBJ whole genome shotgun (WGS) entry which is preliminary data.</text>
</comment>
<dbReference type="Proteomes" id="UP000655410">
    <property type="component" value="Unassembled WGS sequence"/>
</dbReference>